<dbReference type="Proteomes" id="UP001222325">
    <property type="component" value="Unassembled WGS sequence"/>
</dbReference>
<organism evidence="2 3">
    <name type="scientific">Mycena belliarum</name>
    <dbReference type="NCBI Taxonomy" id="1033014"/>
    <lineage>
        <taxon>Eukaryota</taxon>
        <taxon>Fungi</taxon>
        <taxon>Dikarya</taxon>
        <taxon>Basidiomycota</taxon>
        <taxon>Agaricomycotina</taxon>
        <taxon>Agaricomycetes</taxon>
        <taxon>Agaricomycetidae</taxon>
        <taxon>Agaricales</taxon>
        <taxon>Marasmiineae</taxon>
        <taxon>Mycenaceae</taxon>
        <taxon>Mycena</taxon>
    </lineage>
</organism>
<dbReference type="PANTHER" id="PTHR11786:SF0">
    <property type="entry name" value="ARYLAMINE N-ACETYLTRANSFERASE 4-RELATED"/>
    <property type="match status" value="1"/>
</dbReference>
<dbReference type="Pfam" id="PF00797">
    <property type="entry name" value="Acetyltransf_2"/>
    <property type="match status" value="1"/>
</dbReference>
<dbReference type="InterPro" id="IPR038765">
    <property type="entry name" value="Papain-like_cys_pep_sf"/>
</dbReference>
<accession>A0AAD6TWJ3</accession>
<dbReference type="SUPFAM" id="SSF54001">
    <property type="entry name" value="Cysteine proteinases"/>
    <property type="match status" value="1"/>
</dbReference>
<comment type="similarity">
    <text evidence="1">Belongs to the arylamine N-acetyltransferase family.</text>
</comment>
<name>A0AAD6TWJ3_9AGAR</name>
<dbReference type="AlphaFoldDB" id="A0AAD6TWJ3"/>
<evidence type="ECO:0000313" key="3">
    <source>
        <dbReference type="Proteomes" id="UP001222325"/>
    </source>
</evidence>
<gene>
    <name evidence="2" type="ORF">B0H15DRAFT_572208</name>
</gene>
<dbReference type="InterPro" id="IPR053710">
    <property type="entry name" value="Arylamine_NAT_domain_sf"/>
</dbReference>
<dbReference type="EMBL" id="JARJCN010000077">
    <property type="protein sequence ID" value="KAJ7076825.1"/>
    <property type="molecule type" value="Genomic_DNA"/>
</dbReference>
<evidence type="ECO:0000313" key="2">
    <source>
        <dbReference type="EMBL" id="KAJ7076825.1"/>
    </source>
</evidence>
<dbReference type="Gene3D" id="3.30.2140.20">
    <property type="match status" value="1"/>
</dbReference>
<proteinExistence type="inferred from homology"/>
<dbReference type="GO" id="GO:0016407">
    <property type="term" value="F:acetyltransferase activity"/>
    <property type="evidence" value="ECO:0007669"/>
    <property type="project" value="InterPro"/>
</dbReference>
<keyword evidence="3" id="KW-1185">Reference proteome</keyword>
<protein>
    <submittedName>
        <fullName evidence="2">Arylamine N-acetyltransferase 1</fullName>
    </submittedName>
</protein>
<comment type="caution">
    <text evidence="2">The sequence shown here is derived from an EMBL/GenBank/DDBJ whole genome shotgun (WGS) entry which is preliminary data.</text>
</comment>
<reference evidence="2" key="1">
    <citation type="submission" date="2023-03" db="EMBL/GenBank/DDBJ databases">
        <title>Massive genome expansion in bonnet fungi (Mycena s.s.) driven by repeated elements and novel gene families across ecological guilds.</title>
        <authorList>
            <consortium name="Lawrence Berkeley National Laboratory"/>
            <person name="Harder C.B."/>
            <person name="Miyauchi S."/>
            <person name="Viragh M."/>
            <person name="Kuo A."/>
            <person name="Thoen E."/>
            <person name="Andreopoulos B."/>
            <person name="Lu D."/>
            <person name="Skrede I."/>
            <person name="Drula E."/>
            <person name="Henrissat B."/>
            <person name="Morin E."/>
            <person name="Kohler A."/>
            <person name="Barry K."/>
            <person name="LaButti K."/>
            <person name="Morin E."/>
            <person name="Salamov A."/>
            <person name="Lipzen A."/>
            <person name="Mereny Z."/>
            <person name="Hegedus B."/>
            <person name="Baldrian P."/>
            <person name="Stursova M."/>
            <person name="Weitz H."/>
            <person name="Taylor A."/>
            <person name="Grigoriev I.V."/>
            <person name="Nagy L.G."/>
            <person name="Martin F."/>
            <person name="Kauserud H."/>
        </authorList>
    </citation>
    <scope>NUCLEOTIDE SEQUENCE</scope>
    <source>
        <strain evidence="2">CBHHK173m</strain>
    </source>
</reference>
<sequence>MPREPTFATDRLKPDEVAAYLARIEVSTALAQSTPSLELLSEIYLAHHYLVPKDTTSMHCTPEAWKGPSQPIILRSSLNAMPLRTAAFDRIVRQHAGGYCWANNPTFAALLRGLGFRVSEVATKVFKNWANLDPNDLVVKDKWGTITHLVLVVDWTGSEDRYVLDVGFGGGGCPVPIPLRDNATVLGLNPFEAWTLRHEPLPHDPDDDPPIDIIPGYTIYRRTPPQGASFSTTLDAATPSTWSHQYHFLLASITIRDIGLYDYYSQGHPLAAFTGFFLVTRLLPGTGGARRSVMFAEHMARDGVRQARVHTTGGAAGGGARDVEYVPMETGPMRALLQREFGFLFDQMRVEP</sequence>
<evidence type="ECO:0000256" key="1">
    <source>
        <dbReference type="ARBA" id="ARBA00006547"/>
    </source>
</evidence>
<dbReference type="PANTHER" id="PTHR11786">
    <property type="entry name" value="N-HYDROXYARYLAMINE O-ACETYLTRANSFERASE"/>
    <property type="match status" value="1"/>
</dbReference>
<dbReference type="InterPro" id="IPR001447">
    <property type="entry name" value="Arylamine_N-AcTrfase"/>
</dbReference>